<dbReference type="Proteomes" id="UP000177130">
    <property type="component" value="Unassembled WGS sequence"/>
</dbReference>
<organism evidence="1 2">
    <name type="scientific">Candidatus Taylorbacteria bacterium RIFCSPHIGHO2_02_FULL_43_32b</name>
    <dbReference type="NCBI Taxonomy" id="1802306"/>
    <lineage>
        <taxon>Bacteria</taxon>
        <taxon>Candidatus Tayloriibacteriota</taxon>
    </lineage>
</organism>
<accession>A0A1G2MM92</accession>
<evidence type="ECO:0000313" key="1">
    <source>
        <dbReference type="EMBL" id="OHA24864.1"/>
    </source>
</evidence>
<gene>
    <name evidence="1" type="ORF">A3C72_04840</name>
</gene>
<dbReference type="EMBL" id="MHRK01000003">
    <property type="protein sequence ID" value="OHA24864.1"/>
    <property type="molecule type" value="Genomic_DNA"/>
</dbReference>
<dbReference type="STRING" id="1802306.A3C72_04840"/>
<comment type="caution">
    <text evidence="1">The sequence shown here is derived from an EMBL/GenBank/DDBJ whole genome shotgun (WGS) entry which is preliminary data.</text>
</comment>
<name>A0A1G2MM92_9BACT</name>
<dbReference type="AlphaFoldDB" id="A0A1G2MM92"/>
<reference evidence="1 2" key="1">
    <citation type="journal article" date="2016" name="Nat. Commun.">
        <title>Thousands of microbial genomes shed light on interconnected biogeochemical processes in an aquifer system.</title>
        <authorList>
            <person name="Anantharaman K."/>
            <person name="Brown C.T."/>
            <person name="Hug L.A."/>
            <person name="Sharon I."/>
            <person name="Castelle C.J."/>
            <person name="Probst A.J."/>
            <person name="Thomas B.C."/>
            <person name="Singh A."/>
            <person name="Wilkins M.J."/>
            <person name="Karaoz U."/>
            <person name="Brodie E.L."/>
            <person name="Williams K.H."/>
            <person name="Hubbard S.S."/>
            <person name="Banfield J.F."/>
        </authorList>
    </citation>
    <scope>NUCLEOTIDE SEQUENCE [LARGE SCALE GENOMIC DNA]</scope>
</reference>
<proteinExistence type="predicted"/>
<sequence>MSINVEVEKTGSETNASLIRRFSRRVQGAGIINKVKGGRYKDRAESKYKRKVKTLGMLEKRKRVEKLIKLGKITPRF</sequence>
<protein>
    <recommendedName>
        <fullName evidence="3">30S ribosomal protein S21</fullName>
    </recommendedName>
</protein>
<evidence type="ECO:0000313" key="2">
    <source>
        <dbReference type="Proteomes" id="UP000177130"/>
    </source>
</evidence>
<evidence type="ECO:0008006" key="3">
    <source>
        <dbReference type="Google" id="ProtNLM"/>
    </source>
</evidence>